<dbReference type="RefSeq" id="WP_182498834.1">
    <property type="nucleotide sequence ID" value="NZ_BMKM01000002.1"/>
</dbReference>
<accession>A0A8H9KV44</accession>
<comment type="caution">
    <text evidence="1">The sequence shown here is derived from an EMBL/GenBank/DDBJ whole genome shotgun (WGS) entry which is preliminary data.</text>
</comment>
<dbReference type="EMBL" id="BMKM01000002">
    <property type="protein sequence ID" value="GGE14996.1"/>
    <property type="molecule type" value="Genomic_DNA"/>
</dbReference>
<dbReference type="Proteomes" id="UP000614460">
    <property type="component" value="Unassembled WGS sequence"/>
</dbReference>
<sequence>MNKRIFSKLFLAKHLQGFRLSNQTDINRKKDIIDSWINIIETRRLKCSKEEEIKSRFILEIFGDLLGFNYKNPSNWLIREELKTNLDATKPDAALGRFKINETGIENDVHVIIEIKDAKTSLDIPQNRKAFKLSPVDQAFLYASKVGGNCKWVVVSNFIEIRFYHQSNQGEYQSYKISDLQNDDYLREFLFLFHKDRLTNSDKSVTDKLYELRERFTERVQNNKHIIDQLYDSINKFEGLGFVDPNFLCNLYPFNVSEDYVWHYKKGRMLTLNTDITDFLKGITTSEDGISLSKEVHGTIKKLKVIEAQQKIEYIFKKLSEFRIEQICAPLDLKTLQKKEINSIGYSLRHFEHIHDTELVIVSTFFGTKQKCECINCTFRKFELSKFITELKQNEQYQRTDTLDLAYGHYLVATDYFKKSYFLYKNVDINTKGREDKKIHYFLSKINQLYLFNLVATGTKEPQEKEILRDIKSIDLDRSIHDELEVYVDNDVRKYLIEIKENKLFIKTKEYIYETLEKLEKSKADYYDVDELLRKYLILYSHINKNRIIYDVFSDFQKISEKVFRSLILAYTSKNQLISEIPTFYFTEAILYISTQNLETILKPLDRLFLSEETKTNLIEQTKNLMTSYSREGILGYSIKDENISAQLENLWFKNRFLRIFSNLFSILSKAELSSSFVKDLANPIIIFLKAEDFLGFDNIKIMGKFIEKHGSIFNSTQLHDLLIQAINGTKYGYIKYEDFIKSICYAYRENYLHQPINDKSLIPKAIANSMNQNGESDPRPFIYLYAIIEDVSKKMLIQEMDKYLIRNFDDFAFIEMLNLKIITLQDKKYLELYIDSTIKSKGINSVKIVDGELNVTNTTMINFIHQIYKYNIQLNKDQLNKFTNLDHFETWALNISEFDYTHFETDWLIAVNDEYILTKLVIIPEIHKALEERLSKNYNSTLSKIYFKYFIGKLLRQY</sequence>
<reference evidence="1" key="2">
    <citation type="submission" date="2020-09" db="EMBL/GenBank/DDBJ databases">
        <authorList>
            <person name="Sun Q."/>
            <person name="Zhou Y."/>
        </authorList>
    </citation>
    <scope>NUCLEOTIDE SEQUENCE</scope>
    <source>
        <strain evidence="1">CGMCC 1.15966</strain>
    </source>
</reference>
<name>A0A8H9KV44_9SPHI</name>
<evidence type="ECO:0008006" key="3">
    <source>
        <dbReference type="Google" id="ProtNLM"/>
    </source>
</evidence>
<organism evidence="1 2">
    <name type="scientific">Sphingobacterium cellulitidis</name>
    <dbReference type="NCBI Taxonomy" id="1768011"/>
    <lineage>
        <taxon>Bacteria</taxon>
        <taxon>Pseudomonadati</taxon>
        <taxon>Bacteroidota</taxon>
        <taxon>Sphingobacteriia</taxon>
        <taxon>Sphingobacteriales</taxon>
        <taxon>Sphingobacteriaceae</taxon>
        <taxon>Sphingobacterium</taxon>
    </lineage>
</organism>
<gene>
    <name evidence="1" type="ORF">GCM10011516_10990</name>
</gene>
<protein>
    <recommendedName>
        <fullName evidence="3">Type I restriction enzyme R protein N-terminal domain-containing protein</fullName>
    </recommendedName>
</protein>
<dbReference type="AlphaFoldDB" id="A0A8H9KV44"/>
<evidence type="ECO:0000313" key="1">
    <source>
        <dbReference type="EMBL" id="GGE14996.1"/>
    </source>
</evidence>
<keyword evidence="2" id="KW-1185">Reference proteome</keyword>
<proteinExistence type="predicted"/>
<reference evidence="1" key="1">
    <citation type="journal article" date="2014" name="Int. J. Syst. Evol. Microbiol.">
        <title>Complete genome sequence of Corynebacterium casei LMG S-19264T (=DSM 44701T), isolated from a smear-ripened cheese.</title>
        <authorList>
            <consortium name="US DOE Joint Genome Institute (JGI-PGF)"/>
            <person name="Walter F."/>
            <person name="Albersmeier A."/>
            <person name="Kalinowski J."/>
            <person name="Ruckert C."/>
        </authorList>
    </citation>
    <scope>NUCLEOTIDE SEQUENCE</scope>
    <source>
        <strain evidence="1">CGMCC 1.15966</strain>
    </source>
</reference>
<evidence type="ECO:0000313" key="2">
    <source>
        <dbReference type="Proteomes" id="UP000614460"/>
    </source>
</evidence>